<dbReference type="EMBL" id="BMAU01021280">
    <property type="protein sequence ID" value="GFY08061.1"/>
    <property type="molecule type" value="Genomic_DNA"/>
</dbReference>
<keyword evidence="3" id="KW-1185">Reference proteome</keyword>
<name>A0A8X6SGL8_TRICX</name>
<accession>A0A8X6SGL8</accession>
<feature type="region of interest" description="Disordered" evidence="1">
    <location>
        <begin position="1"/>
        <end position="26"/>
    </location>
</feature>
<comment type="caution">
    <text evidence="2">The sequence shown here is derived from an EMBL/GenBank/DDBJ whole genome shotgun (WGS) entry which is preliminary data.</text>
</comment>
<proteinExistence type="predicted"/>
<evidence type="ECO:0000313" key="2">
    <source>
        <dbReference type="EMBL" id="GFY08061.1"/>
    </source>
</evidence>
<organism evidence="2 3">
    <name type="scientific">Trichonephila clavipes</name>
    <name type="common">Golden silk orbweaver</name>
    <name type="synonym">Nephila clavipes</name>
    <dbReference type="NCBI Taxonomy" id="2585209"/>
    <lineage>
        <taxon>Eukaryota</taxon>
        <taxon>Metazoa</taxon>
        <taxon>Ecdysozoa</taxon>
        <taxon>Arthropoda</taxon>
        <taxon>Chelicerata</taxon>
        <taxon>Arachnida</taxon>
        <taxon>Araneae</taxon>
        <taxon>Araneomorphae</taxon>
        <taxon>Entelegynae</taxon>
        <taxon>Araneoidea</taxon>
        <taxon>Nephilidae</taxon>
        <taxon>Trichonephila</taxon>
    </lineage>
</organism>
<protein>
    <submittedName>
        <fullName evidence="2">Uncharacterized protein</fullName>
    </submittedName>
</protein>
<dbReference type="AlphaFoldDB" id="A0A8X6SGL8"/>
<sequence>MLEPNIPEINQKIRTKAPGKPIGRGSDIVESTEEGVTLADGILLRGLFNAWKEEQDTRGKRNVVLSLVRTTTDSDKYEDQQ</sequence>
<gene>
    <name evidence="2" type="ORF">TNCV_1354781</name>
</gene>
<evidence type="ECO:0000313" key="3">
    <source>
        <dbReference type="Proteomes" id="UP000887159"/>
    </source>
</evidence>
<reference evidence="2" key="1">
    <citation type="submission" date="2020-08" db="EMBL/GenBank/DDBJ databases">
        <title>Multicomponent nature underlies the extraordinary mechanical properties of spider dragline silk.</title>
        <authorList>
            <person name="Kono N."/>
            <person name="Nakamura H."/>
            <person name="Mori M."/>
            <person name="Yoshida Y."/>
            <person name="Ohtoshi R."/>
            <person name="Malay A.D."/>
            <person name="Moran D.A.P."/>
            <person name="Tomita M."/>
            <person name="Numata K."/>
            <person name="Arakawa K."/>
        </authorList>
    </citation>
    <scope>NUCLEOTIDE SEQUENCE</scope>
</reference>
<evidence type="ECO:0000256" key="1">
    <source>
        <dbReference type="SAM" id="MobiDB-lite"/>
    </source>
</evidence>
<dbReference type="Proteomes" id="UP000887159">
    <property type="component" value="Unassembled WGS sequence"/>
</dbReference>